<dbReference type="EMBL" id="LAZR01001089">
    <property type="protein sequence ID" value="KKN50915.1"/>
    <property type="molecule type" value="Genomic_DNA"/>
</dbReference>
<name>A0A0F9R2U7_9ZZZZ</name>
<keyword evidence="1" id="KW-0812">Transmembrane</keyword>
<evidence type="ECO:0000313" key="2">
    <source>
        <dbReference type="EMBL" id="KKN50915.1"/>
    </source>
</evidence>
<accession>A0A0F9R2U7</accession>
<keyword evidence="1" id="KW-1133">Transmembrane helix</keyword>
<sequence length="63" mass="6929">MKKNISAIVLAIIGWEIIRFASGGADVMGWGNWSLVLLGVLITQAGAVLWFHKNKQLHKEVKA</sequence>
<comment type="caution">
    <text evidence="2">The sequence shown here is derived from an EMBL/GenBank/DDBJ whole genome shotgun (WGS) entry which is preliminary data.</text>
</comment>
<keyword evidence="1" id="KW-0472">Membrane</keyword>
<dbReference type="AlphaFoldDB" id="A0A0F9R2U7"/>
<evidence type="ECO:0000256" key="1">
    <source>
        <dbReference type="SAM" id="Phobius"/>
    </source>
</evidence>
<protein>
    <submittedName>
        <fullName evidence="2">Uncharacterized protein</fullName>
    </submittedName>
</protein>
<organism evidence="2">
    <name type="scientific">marine sediment metagenome</name>
    <dbReference type="NCBI Taxonomy" id="412755"/>
    <lineage>
        <taxon>unclassified sequences</taxon>
        <taxon>metagenomes</taxon>
        <taxon>ecological metagenomes</taxon>
    </lineage>
</organism>
<gene>
    <name evidence="2" type="ORF">LCGC14_0627800</name>
</gene>
<proteinExistence type="predicted"/>
<reference evidence="2" key="1">
    <citation type="journal article" date="2015" name="Nature">
        <title>Complex archaea that bridge the gap between prokaryotes and eukaryotes.</title>
        <authorList>
            <person name="Spang A."/>
            <person name="Saw J.H."/>
            <person name="Jorgensen S.L."/>
            <person name="Zaremba-Niedzwiedzka K."/>
            <person name="Martijn J."/>
            <person name="Lind A.E."/>
            <person name="van Eijk R."/>
            <person name="Schleper C."/>
            <person name="Guy L."/>
            <person name="Ettema T.J."/>
        </authorList>
    </citation>
    <scope>NUCLEOTIDE SEQUENCE</scope>
</reference>
<feature type="transmembrane region" description="Helical" evidence="1">
    <location>
        <begin position="33"/>
        <end position="52"/>
    </location>
</feature>